<evidence type="ECO:0000313" key="3">
    <source>
        <dbReference type="Proteomes" id="UP000824010"/>
    </source>
</evidence>
<accession>A0ABX8NFU5</accession>
<feature type="signal peptide" evidence="1">
    <location>
        <begin position="1"/>
        <end position="20"/>
    </location>
</feature>
<sequence length="485" mass="54296">MKAIAASVMSLLFAAGCATNKNDSAIDDVNSQTNTIYIDKNGELLNPETGKKVSESKDFLEVDRAERKYISGIISGFKSANEKAKGQSKTLRLTLFVHGGLNVFDGATERARKFSRDMIKDGQYPVFICWDSGPFTNYFDHLFRIRKGLSRPVLGGVSSPFVFVEDAARSVSRIPAATYKEIADTVIVAKGVETVDERNYKLRAAELDHQHFSVHSREPYTGVGNAYWTVWNPVKFLTAPFLDGLGTGAWDSMLRRADLVLTKKQAYEGELPASKSSDGDDKQDVPRYADTAATKLLAEWARDSSLKDVKINIIGHSMGAIVSTDILVRHPRLNVDNIVFMGAAARIKDVENVIVPWMQSANHKEARFYNLSLDPYREIGENVYYDFLPRGSLLNWIDFIFGSVNSYKDRTAGSWWNIVRTAEDIFPGGDPQLRQRVHLTRFPIGGPEMGPQTHGGFGEYCFWRSSFWKNTGRQLKHPQCAGRPE</sequence>
<reference evidence="2 3" key="1">
    <citation type="journal article" date="2021" name="Microorganisms">
        <title>The Ever-Expanding Pseudomonas Genus: Description of 43 New Species and Partition of the Pseudomonas putida Group.</title>
        <authorList>
            <person name="Girard L."/>
            <person name="Lood C."/>
            <person name="Hofte M."/>
            <person name="Vandamme P."/>
            <person name="Rokni-Zadeh H."/>
            <person name="van Noort V."/>
            <person name="Lavigne R."/>
            <person name="De Mot R."/>
        </authorList>
    </citation>
    <scope>NUCLEOTIDE SEQUENCE [LARGE SCALE GENOMIC DNA]</scope>
    <source>
        <strain evidence="2 3">COW77</strain>
    </source>
</reference>
<name>A0ABX8NFU5_9PSED</name>
<organism evidence="2 3">
    <name type="scientific">Pseudomonas maumuensis</name>
    <dbReference type="NCBI Taxonomy" id="2842354"/>
    <lineage>
        <taxon>Bacteria</taxon>
        <taxon>Pseudomonadati</taxon>
        <taxon>Pseudomonadota</taxon>
        <taxon>Gammaproteobacteria</taxon>
        <taxon>Pseudomonadales</taxon>
        <taxon>Pseudomonadaceae</taxon>
        <taxon>Pseudomonas</taxon>
    </lineage>
</organism>
<dbReference type="GO" id="GO:0016787">
    <property type="term" value="F:hydrolase activity"/>
    <property type="evidence" value="ECO:0007669"/>
    <property type="project" value="UniProtKB-KW"/>
</dbReference>
<evidence type="ECO:0000256" key="1">
    <source>
        <dbReference type="SAM" id="SignalP"/>
    </source>
</evidence>
<keyword evidence="2" id="KW-0378">Hydrolase</keyword>
<dbReference type="PROSITE" id="PS51257">
    <property type="entry name" value="PROKAR_LIPOPROTEIN"/>
    <property type="match status" value="1"/>
</dbReference>
<feature type="chain" id="PRO_5047467466" evidence="1">
    <location>
        <begin position="21"/>
        <end position="485"/>
    </location>
</feature>
<dbReference type="Proteomes" id="UP000824010">
    <property type="component" value="Chromosome"/>
</dbReference>
<evidence type="ECO:0000313" key="2">
    <source>
        <dbReference type="EMBL" id="QXH54641.1"/>
    </source>
</evidence>
<dbReference type="EMBL" id="CP077077">
    <property type="protein sequence ID" value="QXH54641.1"/>
    <property type="molecule type" value="Genomic_DNA"/>
</dbReference>
<keyword evidence="3" id="KW-1185">Reference proteome</keyword>
<keyword evidence="1" id="KW-0732">Signal</keyword>
<protein>
    <submittedName>
        <fullName evidence="2">Alpha/beta hydrolase</fullName>
    </submittedName>
</protein>
<gene>
    <name evidence="2" type="ORF">KSS90_14835</name>
</gene>
<proteinExistence type="predicted"/>
<dbReference type="RefSeq" id="WP_217866164.1">
    <property type="nucleotide sequence ID" value="NZ_CP077077.1"/>
</dbReference>